<proteinExistence type="predicted"/>
<dbReference type="Pfam" id="PF06580">
    <property type="entry name" value="His_kinase"/>
    <property type="match status" value="1"/>
</dbReference>
<evidence type="ECO:0000259" key="2">
    <source>
        <dbReference type="SMART" id="SM00387"/>
    </source>
</evidence>
<gene>
    <name evidence="3" type="ORF">FRC54_04790</name>
</gene>
<dbReference type="EMBL" id="VOGC01000004">
    <property type="protein sequence ID" value="MQN01248.1"/>
    <property type="molecule type" value="Genomic_DNA"/>
</dbReference>
<sequence length="619" mass="70805">MKKLIRKIRESITLQLAIIIVLILLVMVFMMQQIFKYFQRVENENANTLANTTLTQTQSSLASYYDSLEGTAESFGYSSEVTKFFSESPLERIRYIDNLKTVFSNTILLQDHIRGIKLYDTNMNLIASFGQNYQLPEGEMRLRNVVEMNMDYYFGNNDSRAYAFYLPEYSVKSGRYRELVGMCVLFLDRRALDDTIMNSLSAMSSAVELLDQNGNIMTYMQTDELNQKSIDKLVQSGRYNSTTGYFGKNGWKIVTAVSIEANAGKEQQYSNLIFLTLIVMAVAFAILILFSYMRMALPIHNLQTFIESATVNKAARLRPKRIDEIGKVSNSLDNLLDENERNIHEIRENKILLYELEISKQKMEILAYRNQINPHFLYNTFSCISGMALMNDEEEIADITMALSDIFRYAVKGANVVTVADEVANLKKYSKIIEARFMEDIETGRSKMHIIADVDKDAENIQLPKLLIQPLVENSVFHGLEQKMGEGYVKVRIYHDGERLRITVSDNGVGIPREKLHELRASYEKMGYISPVEENQDKVPRFMQPVNEVEGTGTDIKVDTARNRKQKNNGIGLGNIIQRLRLFYDGSYTFMIDSTEGAGTTIRISVLDHVTKKVMDSMN</sequence>
<dbReference type="InterPro" id="IPR010559">
    <property type="entry name" value="Sig_transdc_His_kin_internal"/>
</dbReference>
<comment type="caution">
    <text evidence="3">The sequence shown here is derived from an EMBL/GenBank/DDBJ whole genome shotgun (WGS) entry which is preliminary data.</text>
</comment>
<evidence type="ECO:0000256" key="1">
    <source>
        <dbReference type="SAM" id="Phobius"/>
    </source>
</evidence>
<protein>
    <recommendedName>
        <fullName evidence="2">Histidine kinase/HSP90-like ATPase domain-containing protein</fullName>
    </recommendedName>
</protein>
<evidence type="ECO:0000313" key="4">
    <source>
        <dbReference type="Proteomes" id="UP000460257"/>
    </source>
</evidence>
<dbReference type="Proteomes" id="UP000460257">
    <property type="component" value="Unassembled WGS sequence"/>
</dbReference>
<keyword evidence="1" id="KW-0472">Membrane</keyword>
<dbReference type="Pfam" id="PF02518">
    <property type="entry name" value="HATPase_c"/>
    <property type="match status" value="1"/>
</dbReference>
<name>A0A6N7IZT2_9FIRM</name>
<dbReference type="Gene3D" id="3.30.565.10">
    <property type="entry name" value="Histidine kinase-like ATPase, C-terminal domain"/>
    <property type="match status" value="1"/>
</dbReference>
<evidence type="ECO:0000313" key="3">
    <source>
        <dbReference type="EMBL" id="MQN01248.1"/>
    </source>
</evidence>
<dbReference type="AlphaFoldDB" id="A0A6N7IZT2"/>
<dbReference type="InterPro" id="IPR036890">
    <property type="entry name" value="HATPase_C_sf"/>
</dbReference>
<keyword evidence="1" id="KW-1133">Transmembrane helix</keyword>
<dbReference type="GO" id="GO:0016020">
    <property type="term" value="C:membrane"/>
    <property type="evidence" value="ECO:0007669"/>
    <property type="project" value="InterPro"/>
</dbReference>
<feature type="transmembrane region" description="Helical" evidence="1">
    <location>
        <begin position="272"/>
        <end position="293"/>
    </location>
</feature>
<feature type="transmembrane region" description="Helical" evidence="1">
    <location>
        <begin position="12"/>
        <end position="31"/>
    </location>
</feature>
<dbReference type="SMART" id="SM00387">
    <property type="entry name" value="HATPase_c"/>
    <property type="match status" value="1"/>
</dbReference>
<reference evidence="3" key="1">
    <citation type="journal article" date="2020" name="Appl. Environ. Microbiol.">
        <title>Medium-Chain Fatty Acid Synthesis by 'Candidatus Weimeria bifida' gen. nov., sp. nov., and 'Candidatus Pseudoramibacter fermentans' sp. nov.</title>
        <authorList>
            <person name="Scarborough M.J."/>
            <person name="Myers K.S."/>
            <person name="Donohue T.J."/>
            <person name="Noguera D.R."/>
        </authorList>
    </citation>
    <scope>NUCLEOTIDE SEQUENCE</scope>
    <source>
        <strain evidence="3">LCO1.1</strain>
    </source>
</reference>
<organism evidence="3 4">
    <name type="scientific">Candidatus Weimeria bifida</name>
    <dbReference type="NCBI Taxonomy" id="2599074"/>
    <lineage>
        <taxon>Bacteria</taxon>
        <taxon>Bacillati</taxon>
        <taxon>Bacillota</taxon>
        <taxon>Clostridia</taxon>
        <taxon>Lachnospirales</taxon>
        <taxon>Lachnospiraceae</taxon>
        <taxon>Candidatus Weimeria</taxon>
    </lineage>
</organism>
<dbReference type="InterPro" id="IPR003594">
    <property type="entry name" value="HATPase_dom"/>
</dbReference>
<dbReference type="PANTHER" id="PTHR34220">
    <property type="entry name" value="SENSOR HISTIDINE KINASE YPDA"/>
    <property type="match status" value="1"/>
</dbReference>
<feature type="domain" description="Histidine kinase/HSP90-like ATPase" evidence="2">
    <location>
        <begin position="459"/>
        <end position="610"/>
    </location>
</feature>
<dbReference type="InterPro" id="IPR050640">
    <property type="entry name" value="Bact_2-comp_sensor_kinase"/>
</dbReference>
<dbReference type="Gene3D" id="6.10.340.10">
    <property type="match status" value="1"/>
</dbReference>
<accession>A0A6N7IZT2</accession>
<keyword evidence="4" id="KW-1185">Reference proteome</keyword>
<dbReference type="GO" id="GO:0000155">
    <property type="term" value="F:phosphorelay sensor kinase activity"/>
    <property type="evidence" value="ECO:0007669"/>
    <property type="project" value="InterPro"/>
</dbReference>
<keyword evidence="1" id="KW-0812">Transmembrane</keyword>
<dbReference type="PANTHER" id="PTHR34220:SF7">
    <property type="entry name" value="SENSOR HISTIDINE KINASE YPDA"/>
    <property type="match status" value="1"/>
</dbReference>
<dbReference type="SUPFAM" id="SSF55874">
    <property type="entry name" value="ATPase domain of HSP90 chaperone/DNA topoisomerase II/histidine kinase"/>
    <property type="match status" value="1"/>
</dbReference>